<reference evidence="14 15" key="1">
    <citation type="submission" date="2019-10" db="EMBL/GenBank/DDBJ databases">
        <title>Cardiobacteriales fam. a chemoheterotrophic member of the order Cardiobacteriales, and proposal of Cardiobacteriales fam. nov.</title>
        <authorList>
            <person name="Wang C."/>
        </authorList>
    </citation>
    <scope>NUCLEOTIDE SEQUENCE [LARGE SCALE GENOMIC DNA]</scope>
    <source>
        <strain evidence="14 15">ML27</strain>
    </source>
</reference>
<dbReference type="InterPro" id="IPR003615">
    <property type="entry name" value="HNH_nuc"/>
</dbReference>
<sequence>MKKILGLDLGTNSIGWAMVGEERDENNKLIDADIIKLGVRVNPLTTDELTDFEKGKPLSTNAERTLKRGARRNLQRYKLRRENLMELLAAANIIKAGIPLTEVGSQSTHQTLQLRAKAARHPIELNELARVLLAINKKRGYKSSRKAQSEDEGMAVDGMAVAKHLYDNQLTPGQYVLELLLKGKKYIPDFYRSDLKAEFDIIWEVQKAFHPEILDDELYKALKDQGQQNTRKRFLAIKGIYTAENKGKREQVKLQAYQWRTDAIQKRVPIAAVAYVLTEINNDTNKSSGYLGKISDRSKILYSDGLTVGEYLYNQIKSNPHTSLKNQVFYRQDYLDEFEQIWETQAKYHPELTPALKEQIRDVVIFYQRKLKSQKGLISHCVFESWEEVRTDKAGNTVYNKSTHQPKMRTVGHRVIPKSSPLFQEFKIWSVLNNLEIKSLKDSNKADLLTEPTTIFEIDESQRDLLFEELNLRGKLTEKQILNLLGISAKEFKTNYPEGLEGNRTNAALFNIYQTIAENEGYGHDWEKKSASEITTELKAIFPEMGIEAGILDFDSNLEGNDFDKQPAYQLWHLLYSVTDDDKVSEEDKITYGNNATALKKKLHLKFGFKPEYTKLLAAITLSDDYGNLSARAIRKIMPFLQNGNRYDEACKLAGYNHSNSLTKEENEKRALKDKLEVLAKNSLRNPVVEKILNQMVNVVNQVIDEYGKPDEIRVELARDLKKSAKERAEDIKFIADNTKANDEVRQIIQKDFGFTPTRNDVIRYKLWLELGKNGYKDIFTNQQIKREQIFSKEIDIEHIIPKALLFDDSFSNKTLAFRQVNLKKSNRTAVDFISDEYGDEGLAQFTARVESLFKNNAITKGKYKKLLMTQDKLPDGFIERDLRNSQYIAKKATAMLQELVRPKVVATTGKITDRLRSDWDLINVMKELNLPKYRELGLTKMQTRRDNGQEQEKEVEIIEGWTKRNDHRHHAMDALTVAFTHHNHIQYINNLNARKNEFHKKHSNIIAIEKVITATKNNKRYFIPPMPNFRQEAQKHIEGILISFKTKNKVVTKNINKIKKKKGYTDKTQLTPRGQLHKETIYGKSKRPMDKPTKLSKRFTMQQAQLIIDAEQRKLVLAHMAQFGNNPEIALDTKTLKKQPITWKDEPLKAVLCFEEIFTIRKDISPDLTVDKVVDDKVRAILQQRIKDYGNAKAAFSDIAKDPIWLNKDKGISIKRVTITGVSNAEALHTKKDHLGNEILDTNGKPIPVDYVSTGNNHHVAIYRDADGKLQEQVVSFYEAVARVQQDLPIIDKAYNTDLGWEFLFTMKQNEMFIFPSEKDNFNPAHIDLMDVHNAALISKHLFRVQKIATKNYFFRHHLETTVENHKELNGIAYKSQLGLSAIEGIIKVRLNHLGKIVQIGEY</sequence>
<evidence type="ECO:0000256" key="11">
    <source>
        <dbReference type="ARBA" id="ARBA00046380"/>
    </source>
</evidence>
<dbReference type="InterPro" id="IPR036397">
    <property type="entry name" value="RNaseH_sf"/>
</dbReference>
<name>A0A6N7EV88_9GAMM</name>
<comment type="subunit">
    <text evidence="11 12">Monomer. Binds crRNA and tracrRNA.</text>
</comment>
<dbReference type="HAMAP" id="MF_01480">
    <property type="entry name" value="Cas9"/>
    <property type="match status" value="1"/>
</dbReference>
<feature type="active site" description="Proton acceptor for HNH nuclease domain" evidence="12">
    <location>
        <position position="799"/>
    </location>
</feature>
<dbReference type="EC" id="3.1.-.-" evidence="12"/>
<protein>
    <recommendedName>
        <fullName evidence="12">CRISPR-associated endonuclease Cas9</fullName>
        <ecNumber evidence="12">3.1.-.-</ecNumber>
    </recommendedName>
</protein>
<feature type="domain" description="HNH Cas9-type" evidence="13">
    <location>
        <begin position="724"/>
        <end position="883"/>
    </location>
</feature>
<keyword evidence="10" id="KW-0464">Manganese</keyword>
<keyword evidence="9 12" id="KW-0238">DNA-binding</keyword>
<keyword evidence="6" id="KW-0460">Magnesium</keyword>
<evidence type="ECO:0000256" key="7">
    <source>
        <dbReference type="ARBA" id="ARBA00022884"/>
    </source>
</evidence>
<comment type="caution">
    <text evidence="14">The sequence shown here is derived from an EMBL/GenBank/DDBJ whole genome shotgun (WGS) entry which is preliminary data.</text>
</comment>
<dbReference type="GO" id="GO:0004519">
    <property type="term" value="F:endonuclease activity"/>
    <property type="evidence" value="ECO:0007669"/>
    <property type="project" value="UniProtKB-UniRule"/>
</dbReference>
<evidence type="ECO:0000256" key="6">
    <source>
        <dbReference type="ARBA" id="ARBA00022842"/>
    </source>
</evidence>
<feature type="active site" description="For RuvC-like nuclease domain" evidence="12">
    <location>
        <position position="8"/>
    </location>
</feature>
<comment type="cofactor">
    <cofactor evidence="1">
        <name>Mg(2+)</name>
        <dbReference type="ChEBI" id="CHEBI:18420"/>
    </cofactor>
</comment>
<keyword evidence="4 12" id="KW-0255">Endonuclease</keyword>
<keyword evidence="5 12" id="KW-0378">Hydrolase</keyword>
<keyword evidence="2 12" id="KW-0540">Nuclease</keyword>
<evidence type="ECO:0000256" key="3">
    <source>
        <dbReference type="ARBA" id="ARBA00022723"/>
    </source>
</evidence>
<dbReference type="PROSITE" id="PS51749">
    <property type="entry name" value="HNH_CAS9"/>
    <property type="match status" value="1"/>
</dbReference>
<evidence type="ECO:0000256" key="4">
    <source>
        <dbReference type="ARBA" id="ARBA00022759"/>
    </source>
</evidence>
<dbReference type="Proteomes" id="UP000471298">
    <property type="component" value="Unassembled WGS sequence"/>
</dbReference>
<comment type="caution">
    <text evidence="12">Lacks conserved residue(s) required for the propagation of feature annotation.</text>
</comment>
<dbReference type="InterPro" id="IPR041383">
    <property type="entry name" value="RuvC_III"/>
</dbReference>
<dbReference type="GO" id="GO:0003677">
    <property type="term" value="F:DNA binding"/>
    <property type="evidence" value="ECO:0007669"/>
    <property type="project" value="UniProtKB-UniRule"/>
</dbReference>
<evidence type="ECO:0000313" key="14">
    <source>
        <dbReference type="EMBL" id="MPV85450.1"/>
    </source>
</evidence>
<dbReference type="Gene3D" id="3.30.420.10">
    <property type="entry name" value="Ribonuclease H-like superfamily/Ribonuclease H"/>
    <property type="match status" value="3"/>
</dbReference>
<dbReference type="Pfam" id="PF13395">
    <property type="entry name" value="HNH_4"/>
    <property type="match status" value="1"/>
</dbReference>
<evidence type="ECO:0000256" key="10">
    <source>
        <dbReference type="ARBA" id="ARBA00023211"/>
    </source>
</evidence>
<evidence type="ECO:0000313" key="15">
    <source>
        <dbReference type="Proteomes" id="UP000471298"/>
    </source>
</evidence>
<comment type="domain">
    <text evidence="12">Has 2 endonuclease domains. The discontinuous RuvC-like domain cleaves the target DNA noncomplementary to crRNA while the HNH nuclease domain cleaves the target DNA complementary to crRNA.</text>
</comment>
<dbReference type="GO" id="GO:0043571">
    <property type="term" value="P:maintenance of CRISPR repeat elements"/>
    <property type="evidence" value="ECO:0007669"/>
    <property type="project" value="UniProtKB-UniRule"/>
</dbReference>
<evidence type="ECO:0000256" key="9">
    <source>
        <dbReference type="ARBA" id="ARBA00023125"/>
    </source>
</evidence>
<dbReference type="InterPro" id="IPR033114">
    <property type="entry name" value="HNH_CAS9"/>
</dbReference>
<dbReference type="GO" id="GO:0046872">
    <property type="term" value="F:metal ion binding"/>
    <property type="evidence" value="ECO:0007669"/>
    <property type="project" value="UniProtKB-UniRule"/>
</dbReference>
<dbReference type="NCBIfam" id="TIGR01865">
    <property type="entry name" value="cas_Csn1"/>
    <property type="match status" value="1"/>
</dbReference>
<evidence type="ECO:0000256" key="8">
    <source>
        <dbReference type="ARBA" id="ARBA00023118"/>
    </source>
</evidence>
<keyword evidence="3" id="KW-0479">Metal-binding</keyword>
<comment type="function">
    <text evidence="12">CRISPR (clustered regularly interspaced short palindromic repeat) is an adaptive immune system that provides protection against mobile genetic elements (viruses, transposable elements and conjugative plasmids). CRISPR clusters contain spacers, sequences complementary to antecedent mobile elements, and target invading nucleic acids. CRISPR clusters are transcribed and processed into CRISPR RNA (crRNA). In type II CRISPR systems correct processing of pre-crRNA requires a trans-encoded small RNA (tracrRNA), endogenous ribonuclease 3 (rnc) and this protein. The tracrRNA serves as a guide for ribonuclease 3-aided processing of pre-crRNA. Subsequently Cas9/crRNA/tracrRNA endonucleolytically cleaves linear or circular dsDNA target complementary to the spacer; Cas9 is inactive in the absence of the 2 guide RNAs (gRNA). Cas9 recognizes the protospacer adjacent motif (PAM) in the CRISPR repeat sequences to help distinguish self versus nonself, as targets within the bacterial CRISPR locus do not have PAMs. PAM recognition is also required for catalytic activity.</text>
</comment>
<comment type="similarity">
    <text evidence="12">Belongs to the CRISPR-associated Cas9 family.</text>
</comment>
<evidence type="ECO:0000256" key="2">
    <source>
        <dbReference type="ARBA" id="ARBA00022722"/>
    </source>
</evidence>
<dbReference type="GO" id="GO:0003723">
    <property type="term" value="F:RNA binding"/>
    <property type="evidence" value="ECO:0007669"/>
    <property type="project" value="UniProtKB-UniRule"/>
</dbReference>
<dbReference type="GO" id="GO:0016787">
    <property type="term" value="F:hydrolase activity"/>
    <property type="evidence" value="ECO:0007669"/>
    <property type="project" value="UniProtKB-KW"/>
</dbReference>
<dbReference type="RefSeq" id="WP_152808717.1">
    <property type="nucleotide sequence ID" value="NZ_WHNW01000002.1"/>
</dbReference>
<dbReference type="EMBL" id="WHNW01000002">
    <property type="protein sequence ID" value="MPV85450.1"/>
    <property type="molecule type" value="Genomic_DNA"/>
</dbReference>
<gene>
    <name evidence="12 14" type="primary">cas9</name>
    <name evidence="14" type="ORF">GCU85_01710</name>
</gene>
<proteinExistence type="inferred from homology"/>
<evidence type="ECO:0000259" key="13">
    <source>
        <dbReference type="PROSITE" id="PS51749"/>
    </source>
</evidence>
<dbReference type="InterPro" id="IPR028629">
    <property type="entry name" value="Cas9"/>
</dbReference>
<dbReference type="Pfam" id="PF18541">
    <property type="entry name" value="RuvC_III"/>
    <property type="match status" value="1"/>
</dbReference>
<organism evidence="14 15">
    <name type="scientific">Ostreibacterium oceani</name>
    <dbReference type="NCBI Taxonomy" id="2654998"/>
    <lineage>
        <taxon>Bacteria</taxon>
        <taxon>Pseudomonadati</taxon>
        <taxon>Pseudomonadota</taxon>
        <taxon>Gammaproteobacteria</taxon>
        <taxon>Cardiobacteriales</taxon>
        <taxon>Ostreibacteriaceae</taxon>
        <taxon>Ostreibacterium</taxon>
    </lineage>
</organism>
<accession>A0A6N7EV88</accession>
<evidence type="ECO:0000256" key="5">
    <source>
        <dbReference type="ARBA" id="ARBA00022801"/>
    </source>
</evidence>
<keyword evidence="7 12" id="KW-0694">RNA-binding</keyword>
<keyword evidence="15" id="KW-1185">Reference proteome</keyword>
<keyword evidence="8 12" id="KW-0051">Antiviral defense</keyword>
<evidence type="ECO:0000256" key="12">
    <source>
        <dbReference type="HAMAP-Rule" id="MF_01480"/>
    </source>
</evidence>
<evidence type="ECO:0000256" key="1">
    <source>
        <dbReference type="ARBA" id="ARBA00001946"/>
    </source>
</evidence>
<dbReference type="InParanoid" id="A0A6N7EV88"/>
<dbReference type="GO" id="GO:0051607">
    <property type="term" value="P:defense response to virus"/>
    <property type="evidence" value="ECO:0007669"/>
    <property type="project" value="UniProtKB-UniRule"/>
</dbReference>